<proteinExistence type="predicted"/>
<evidence type="ECO:0000313" key="3">
    <source>
        <dbReference type="Proteomes" id="UP001166286"/>
    </source>
</evidence>
<gene>
    <name evidence="2" type="ORF">JMJ35_006911</name>
</gene>
<name>A0AA39V3X2_9LECA</name>
<keyword evidence="3" id="KW-1185">Reference proteome</keyword>
<dbReference type="AlphaFoldDB" id="A0AA39V3X2"/>
<organism evidence="2 3">
    <name type="scientific">Cladonia borealis</name>
    <dbReference type="NCBI Taxonomy" id="184061"/>
    <lineage>
        <taxon>Eukaryota</taxon>
        <taxon>Fungi</taxon>
        <taxon>Dikarya</taxon>
        <taxon>Ascomycota</taxon>
        <taxon>Pezizomycotina</taxon>
        <taxon>Lecanoromycetes</taxon>
        <taxon>OSLEUM clade</taxon>
        <taxon>Lecanoromycetidae</taxon>
        <taxon>Lecanorales</taxon>
        <taxon>Lecanorineae</taxon>
        <taxon>Cladoniaceae</taxon>
        <taxon>Cladonia</taxon>
    </lineage>
</organism>
<feature type="signal peptide" evidence="1">
    <location>
        <begin position="1"/>
        <end position="18"/>
    </location>
</feature>
<feature type="chain" id="PRO_5041264166" description="Secreted protein" evidence="1">
    <location>
        <begin position="19"/>
        <end position="84"/>
    </location>
</feature>
<comment type="caution">
    <text evidence="2">The sequence shown here is derived from an EMBL/GenBank/DDBJ whole genome shotgun (WGS) entry which is preliminary data.</text>
</comment>
<evidence type="ECO:0000256" key="1">
    <source>
        <dbReference type="SAM" id="SignalP"/>
    </source>
</evidence>
<dbReference type="Proteomes" id="UP001166286">
    <property type="component" value="Unassembled WGS sequence"/>
</dbReference>
<dbReference type="EMBL" id="JAFEKC020000015">
    <property type="protein sequence ID" value="KAK0510479.1"/>
    <property type="molecule type" value="Genomic_DNA"/>
</dbReference>
<evidence type="ECO:0008006" key="4">
    <source>
        <dbReference type="Google" id="ProtNLM"/>
    </source>
</evidence>
<sequence>MHGKTAILLLSLLGMAVAAPAPAAAPGNAESVALKPRVSEEDSVDTYYYRKSYDEDVSKRSPAAEDLVDTYYYRKSYDEDVSKH</sequence>
<accession>A0AA39V3X2</accession>
<keyword evidence="1" id="KW-0732">Signal</keyword>
<reference evidence="2" key="1">
    <citation type="submission" date="2023-03" db="EMBL/GenBank/DDBJ databases">
        <title>Complete genome of Cladonia borealis.</title>
        <authorList>
            <person name="Park H."/>
        </authorList>
    </citation>
    <scope>NUCLEOTIDE SEQUENCE</scope>
    <source>
        <strain evidence="2">ANT050790</strain>
    </source>
</reference>
<evidence type="ECO:0000313" key="2">
    <source>
        <dbReference type="EMBL" id="KAK0510479.1"/>
    </source>
</evidence>
<protein>
    <recommendedName>
        <fullName evidence="4">Secreted protein</fullName>
    </recommendedName>
</protein>